<reference evidence="2" key="1">
    <citation type="journal article" date="2019" name="Microbiol. Immunol.">
        <title>Molecular and phenotypic characterization of Leptospira johnsonii sp. nov., Leptospira ellinghausenii sp. nov. and Leptospira ryugenii sp. nov. isolated from soil and water in Japan.</title>
        <authorList>
            <person name="Masuzawa T."/>
            <person name="Saito M."/>
            <person name="Nakao R."/>
            <person name="Nikaido Y."/>
            <person name="Matsumoto M."/>
            <person name="Ogawa M."/>
            <person name="Yokoyama M."/>
            <person name="Hidaka Y."/>
            <person name="Tomita J."/>
            <person name="Sakakibara K."/>
            <person name="Suzuki K."/>
            <person name="Yasuda S."/>
            <person name="Sato H."/>
            <person name="Yamaguchi M."/>
            <person name="Yoshida S.I."/>
            <person name="Koizumi N."/>
            <person name="Kawamura Y."/>
        </authorList>
    </citation>
    <scope>NUCLEOTIDE SEQUENCE [LARGE SCALE GENOMIC DNA]</scope>
    <source>
        <strain evidence="2">E18</strain>
    </source>
</reference>
<name>A0A2P2D979_9LEPT</name>
<proteinExistence type="predicted"/>
<organism evidence="1 2">
    <name type="scientific">Leptospira ellinghausenii</name>
    <dbReference type="NCBI Taxonomy" id="1917822"/>
    <lineage>
        <taxon>Bacteria</taxon>
        <taxon>Pseudomonadati</taxon>
        <taxon>Spirochaetota</taxon>
        <taxon>Spirochaetia</taxon>
        <taxon>Leptospirales</taxon>
        <taxon>Leptospiraceae</taxon>
        <taxon>Leptospira</taxon>
    </lineage>
</organism>
<keyword evidence="2" id="KW-1185">Reference proteome</keyword>
<evidence type="ECO:0000313" key="1">
    <source>
        <dbReference type="EMBL" id="GBF41184.1"/>
    </source>
</evidence>
<comment type="caution">
    <text evidence="1">The sequence shown here is derived from an EMBL/GenBank/DDBJ whole genome shotgun (WGS) entry which is preliminary data.</text>
</comment>
<dbReference type="Proteomes" id="UP000245206">
    <property type="component" value="Unassembled WGS sequence"/>
</dbReference>
<dbReference type="AlphaFoldDB" id="A0A2P2D979"/>
<sequence>MRNVSETLKFKIQMIKNKLPFLFLIFLNFNCLHIVPKKELNYIFLNNLQPIYKNTIIIYKYDYLNLYSSNPYINTQDFSNRMEESIRKAFETKFRFENLAIVDSESEVIDKIYTLTKNQNVIYLNITTNINSNNDYSIKFLKFLNTISFGTIPYWKHINFDIKINSMIFHTSNEYSFQYSFIECGGWLTLPFIIFYENYWELRNKYHNSSFPALEYMLSDSLSKIPSKQ</sequence>
<protein>
    <submittedName>
        <fullName evidence="1">Uncharacterized protein</fullName>
    </submittedName>
</protein>
<accession>A0A2P2D979</accession>
<gene>
    <name evidence="1" type="ORF">LPTSP2_04560</name>
</gene>
<evidence type="ECO:0000313" key="2">
    <source>
        <dbReference type="Proteomes" id="UP000245206"/>
    </source>
</evidence>
<dbReference type="EMBL" id="BFAZ01000003">
    <property type="protein sequence ID" value="GBF41184.1"/>
    <property type="molecule type" value="Genomic_DNA"/>
</dbReference>